<dbReference type="Proteomes" id="UP000075714">
    <property type="component" value="Unassembled WGS sequence"/>
</dbReference>
<keyword evidence="3" id="KW-1185">Reference proteome</keyword>
<gene>
    <name evidence="2" type="ORF">GPECTOR_115g324</name>
</gene>
<accession>A0A150G0I7</accession>
<name>A0A150G0I7_GONPE</name>
<evidence type="ECO:0000256" key="1">
    <source>
        <dbReference type="SAM" id="MobiDB-lite"/>
    </source>
</evidence>
<reference evidence="3" key="1">
    <citation type="journal article" date="2016" name="Nat. Commun.">
        <title>The Gonium pectorale genome demonstrates co-option of cell cycle regulation during the evolution of multicellularity.</title>
        <authorList>
            <person name="Hanschen E.R."/>
            <person name="Marriage T.N."/>
            <person name="Ferris P.J."/>
            <person name="Hamaji T."/>
            <person name="Toyoda A."/>
            <person name="Fujiyama A."/>
            <person name="Neme R."/>
            <person name="Noguchi H."/>
            <person name="Minakuchi Y."/>
            <person name="Suzuki M."/>
            <person name="Kawai-Toyooka H."/>
            <person name="Smith D.R."/>
            <person name="Sparks H."/>
            <person name="Anderson J."/>
            <person name="Bakaric R."/>
            <person name="Luria V."/>
            <person name="Karger A."/>
            <person name="Kirschner M.W."/>
            <person name="Durand P.M."/>
            <person name="Michod R.E."/>
            <person name="Nozaki H."/>
            <person name="Olson B.J."/>
        </authorList>
    </citation>
    <scope>NUCLEOTIDE SEQUENCE [LARGE SCALE GENOMIC DNA]</scope>
    <source>
        <strain evidence="3">NIES-2863</strain>
    </source>
</reference>
<protein>
    <submittedName>
        <fullName evidence="2">Uncharacterized protein</fullName>
    </submittedName>
</protein>
<dbReference type="EMBL" id="LSYV01000115">
    <property type="protein sequence ID" value="KXZ42830.1"/>
    <property type="molecule type" value="Genomic_DNA"/>
</dbReference>
<comment type="caution">
    <text evidence="2">The sequence shown here is derived from an EMBL/GenBank/DDBJ whole genome shotgun (WGS) entry which is preliminary data.</text>
</comment>
<sequence length="116" mass="12017">MNQQQAPNPLGLQPPVNPAAPFAGPMGSLPMHNNGLPGAVPPMQTGMPGAMPGPAQPMLNAPNAFGAPMPPANPGGINVSAEQWSQLLRGLSQIHSIATDTTKVRGPRSIYRTRPI</sequence>
<proteinExistence type="predicted"/>
<feature type="region of interest" description="Disordered" evidence="1">
    <location>
        <begin position="1"/>
        <end position="78"/>
    </location>
</feature>
<feature type="compositionally biased region" description="Low complexity" evidence="1">
    <location>
        <begin position="41"/>
        <end position="58"/>
    </location>
</feature>
<organism evidence="2 3">
    <name type="scientific">Gonium pectorale</name>
    <name type="common">Green alga</name>
    <dbReference type="NCBI Taxonomy" id="33097"/>
    <lineage>
        <taxon>Eukaryota</taxon>
        <taxon>Viridiplantae</taxon>
        <taxon>Chlorophyta</taxon>
        <taxon>core chlorophytes</taxon>
        <taxon>Chlorophyceae</taxon>
        <taxon>CS clade</taxon>
        <taxon>Chlamydomonadales</taxon>
        <taxon>Volvocaceae</taxon>
        <taxon>Gonium</taxon>
    </lineage>
</organism>
<evidence type="ECO:0000313" key="2">
    <source>
        <dbReference type="EMBL" id="KXZ42830.1"/>
    </source>
</evidence>
<evidence type="ECO:0000313" key="3">
    <source>
        <dbReference type="Proteomes" id="UP000075714"/>
    </source>
</evidence>
<dbReference type="AlphaFoldDB" id="A0A150G0I7"/>